<dbReference type="EMBL" id="JAELVF020000001">
    <property type="protein sequence ID" value="MBU7598902.1"/>
    <property type="molecule type" value="Genomic_DNA"/>
</dbReference>
<accession>A0A949JG99</accession>
<keyword evidence="3" id="KW-1185">Reference proteome</keyword>
<gene>
    <name evidence="2" type="ORF">JGS22_015080</name>
</gene>
<comment type="caution">
    <text evidence="2">The sequence shown here is derived from an EMBL/GenBank/DDBJ whole genome shotgun (WGS) entry which is preliminary data.</text>
</comment>
<evidence type="ECO:0000313" key="2">
    <source>
        <dbReference type="EMBL" id="MBU7598902.1"/>
    </source>
</evidence>
<dbReference type="Proteomes" id="UP000694501">
    <property type="component" value="Unassembled WGS sequence"/>
</dbReference>
<proteinExistence type="predicted"/>
<sequence>MDFYVDDLDGPPKFWTDIGLHADMMTPLAHHHIPATSYYVLFDRSTEHGHPNQPPYLALQIRRSQESFTYEARRLPLPSMAQSWLIHRGCPAEAISLRTDLGPEPGNQETVALERRLVSDGDHFAMGYCFTRADPSDPFTVVALRALDDRPVPYRVLVEEIDYKTWTYTLREIGCESVGDALRRCEDRILGRAKSSGRSSPVSAQPLTGQPSRRLR</sequence>
<evidence type="ECO:0000256" key="1">
    <source>
        <dbReference type="SAM" id="MobiDB-lite"/>
    </source>
</evidence>
<feature type="compositionally biased region" description="Polar residues" evidence="1">
    <location>
        <begin position="196"/>
        <end position="216"/>
    </location>
</feature>
<dbReference type="AlphaFoldDB" id="A0A949JG99"/>
<reference evidence="2" key="1">
    <citation type="submission" date="2021-06" db="EMBL/GenBank/DDBJ databases">
        <title>Sequencing of actinobacteria type strains.</title>
        <authorList>
            <person name="Nguyen G.-S."/>
            <person name="Wentzel A."/>
        </authorList>
    </citation>
    <scope>NUCLEOTIDE SEQUENCE</scope>
    <source>
        <strain evidence="2">P38-E01</strain>
    </source>
</reference>
<organism evidence="2 3">
    <name type="scientific">Streptomyces tardus</name>
    <dbReference type="NCBI Taxonomy" id="2780544"/>
    <lineage>
        <taxon>Bacteria</taxon>
        <taxon>Bacillati</taxon>
        <taxon>Actinomycetota</taxon>
        <taxon>Actinomycetes</taxon>
        <taxon>Kitasatosporales</taxon>
        <taxon>Streptomycetaceae</taxon>
        <taxon>Streptomyces</taxon>
    </lineage>
</organism>
<feature type="region of interest" description="Disordered" evidence="1">
    <location>
        <begin position="193"/>
        <end position="216"/>
    </location>
</feature>
<evidence type="ECO:0000313" key="3">
    <source>
        <dbReference type="Proteomes" id="UP000694501"/>
    </source>
</evidence>
<name>A0A949JG99_9ACTN</name>
<dbReference type="RefSeq" id="WP_211041792.1">
    <property type="nucleotide sequence ID" value="NZ_JAELVF020000001.1"/>
</dbReference>
<protein>
    <submittedName>
        <fullName evidence="2">Uncharacterized protein</fullName>
    </submittedName>
</protein>